<keyword evidence="2" id="KW-0677">Repeat</keyword>
<evidence type="ECO:0000256" key="3">
    <source>
        <dbReference type="SAM" id="Phobius"/>
    </source>
</evidence>
<evidence type="ECO:0000256" key="1">
    <source>
        <dbReference type="ARBA" id="ARBA00022441"/>
    </source>
</evidence>
<keyword evidence="3" id="KW-0472">Membrane</keyword>
<dbReference type="Proteomes" id="UP000789901">
    <property type="component" value="Unassembled WGS sequence"/>
</dbReference>
<evidence type="ECO:0000313" key="5">
    <source>
        <dbReference type="Proteomes" id="UP000789901"/>
    </source>
</evidence>
<name>A0ABN7VWH8_GIGMA</name>
<organism evidence="4 5">
    <name type="scientific">Gigaspora margarita</name>
    <dbReference type="NCBI Taxonomy" id="4874"/>
    <lineage>
        <taxon>Eukaryota</taxon>
        <taxon>Fungi</taxon>
        <taxon>Fungi incertae sedis</taxon>
        <taxon>Mucoromycota</taxon>
        <taxon>Glomeromycotina</taxon>
        <taxon>Glomeromycetes</taxon>
        <taxon>Diversisporales</taxon>
        <taxon>Gigasporaceae</taxon>
        <taxon>Gigaspora</taxon>
    </lineage>
</organism>
<protein>
    <submittedName>
        <fullName evidence="4">21481_t:CDS:1</fullName>
    </submittedName>
</protein>
<dbReference type="SUPFAM" id="SSF117281">
    <property type="entry name" value="Kelch motif"/>
    <property type="match status" value="1"/>
</dbReference>
<gene>
    <name evidence="4" type="ORF">GMARGA_LOCUS23714</name>
</gene>
<sequence length="193" mass="21656">MHDHATTDDISIPWIDLNYTGGPFKEHNTACTSGESNDMIFIFGGFPINQSFVNQFDTSKQQWTNITTNGNAPTDNRYDCSCAKFNNELVAIFSGYIMSNPNKVNDLWIFNTLTLTWSLSNATNAPLPRQGYCAITLPDDNILYYILVDPILLLIFLLMPMDNSIGNILNPIVDLALEGYTATLVDNYMFIAF</sequence>
<dbReference type="PANTHER" id="PTHR46093:SF18">
    <property type="entry name" value="FIBRONECTIN TYPE-III DOMAIN-CONTAINING PROTEIN"/>
    <property type="match status" value="1"/>
</dbReference>
<keyword evidence="1" id="KW-0880">Kelch repeat</keyword>
<keyword evidence="3" id="KW-0812">Transmembrane</keyword>
<feature type="non-terminal residue" evidence="4">
    <location>
        <position position="193"/>
    </location>
</feature>
<proteinExistence type="predicted"/>
<accession>A0ABN7VWH8</accession>
<feature type="transmembrane region" description="Helical" evidence="3">
    <location>
        <begin position="142"/>
        <end position="159"/>
    </location>
</feature>
<dbReference type="Pfam" id="PF24681">
    <property type="entry name" value="Kelch_KLHDC2_KLHL20_DRC7"/>
    <property type="match status" value="1"/>
</dbReference>
<keyword evidence="5" id="KW-1185">Reference proteome</keyword>
<dbReference type="InterPro" id="IPR015915">
    <property type="entry name" value="Kelch-typ_b-propeller"/>
</dbReference>
<dbReference type="EMBL" id="CAJVQB010024255">
    <property type="protein sequence ID" value="CAG8803733.1"/>
    <property type="molecule type" value="Genomic_DNA"/>
</dbReference>
<dbReference type="PANTHER" id="PTHR46093">
    <property type="entry name" value="ACYL-COA-BINDING DOMAIN-CONTAINING PROTEIN 5"/>
    <property type="match status" value="1"/>
</dbReference>
<evidence type="ECO:0000313" key="4">
    <source>
        <dbReference type="EMBL" id="CAG8803733.1"/>
    </source>
</evidence>
<comment type="caution">
    <text evidence="4">The sequence shown here is derived from an EMBL/GenBank/DDBJ whole genome shotgun (WGS) entry which is preliminary data.</text>
</comment>
<dbReference type="Gene3D" id="2.120.10.80">
    <property type="entry name" value="Kelch-type beta propeller"/>
    <property type="match status" value="1"/>
</dbReference>
<keyword evidence="3" id="KW-1133">Transmembrane helix</keyword>
<reference evidence="4 5" key="1">
    <citation type="submission" date="2021-06" db="EMBL/GenBank/DDBJ databases">
        <authorList>
            <person name="Kallberg Y."/>
            <person name="Tangrot J."/>
            <person name="Rosling A."/>
        </authorList>
    </citation>
    <scope>NUCLEOTIDE SEQUENCE [LARGE SCALE GENOMIC DNA]</scope>
    <source>
        <strain evidence="4 5">120-4 pot B 10/14</strain>
    </source>
</reference>
<evidence type="ECO:0000256" key="2">
    <source>
        <dbReference type="ARBA" id="ARBA00022737"/>
    </source>
</evidence>